<evidence type="ECO:0000313" key="5">
    <source>
        <dbReference type="Proteomes" id="UP000257143"/>
    </source>
</evidence>
<sequence length="331" mass="36623">MAEYTDNFEIGINTFLENSPDPVTGKRINHPERIRNGIEEIVIADQVGLDVFGIGEHQRSDYASESPAVVLAAAAALTKQIRLTSAVTVLSSDDPVRVYQSFSTLDSISNGRAEIMVGRGSFIDSFPLFGYSLNDYSELFEEHLELLLKIRASEKVTWRGGHRPAIHDLGVYPRSVQESLPVWVGTGGRPESAIRAGALGLPIVFAIIGGMPERFAPLVELYKQAAAELHYPYTSVQMNELGKVLGWPPYSRASYDTARSIDGALYVGDPEYVAEKILLVRKNLGTNRFFLHLNIGTLPHREVLRAIELFGTRVAPIVRKEIARESKQTTI</sequence>
<dbReference type="GO" id="GO:0005829">
    <property type="term" value="C:cytosol"/>
    <property type="evidence" value="ECO:0007669"/>
    <property type="project" value="TreeGrafter"/>
</dbReference>
<dbReference type="GO" id="GO:0004497">
    <property type="term" value="F:monooxygenase activity"/>
    <property type="evidence" value="ECO:0007669"/>
    <property type="project" value="UniProtKB-KW"/>
</dbReference>
<dbReference type="SUPFAM" id="SSF51679">
    <property type="entry name" value="Bacterial luciferase-like"/>
    <property type="match status" value="1"/>
</dbReference>
<keyword evidence="1" id="KW-0560">Oxidoreductase</keyword>
<evidence type="ECO:0000256" key="1">
    <source>
        <dbReference type="ARBA" id="ARBA00023002"/>
    </source>
</evidence>
<evidence type="ECO:0000256" key="2">
    <source>
        <dbReference type="ARBA" id="ARBA00023033"/>
    </source>
</evidence>
<dbReference type="OrthoDB" id="9776438at2"/>
<evidence type="ECO:0000313" key="4">
    <source>
        <dbReference type="EMBL" id="RDW15784.1"/>
    </source>
</evidence>
<dbReference type="Gene3D" id="3.20.20.30">
    <property type="entry name" value="Luciferase-like domain"/>
    <property type="match status" value="1"/>
</dbReference>
<gene>
    <name evidence="4" type="ORF">CWR48_18810</name>
</gene>
<dbReference type="RefSeq" id="WP_115774838.1">
    <property type="nucleotide sequence ID" value="NZ_PIOC01000032.1"/>
</dbReference>
<dbReference type="PANTHER" id="PTHR30137">
    <property type="entry name" value="LUCIFERASE-LIKE MONOOXYGENASE"/>
    <property type="match status" value="1"/>
</dbReference>
<dbReference type="InterPro" id="IPR036661">
    <property type="entry name" value="Luciferase-like_sf"/>
</dbReference>
<reference evidence="5" key="1">
    <citation type="submission" date="2017-11" db="EMBL/GenBank/DDBJ databases">
        <authorList>
            <person name="Zhu W."/>
        </authorList>
    </citation>
    <scope>NUCLEOTIDE SEQUENCE [LARGE SCALE GENOMIC DNA]</scope>
    <source>
        <strain evidence="5">CAU 1183</strain>
    </source>
</reference>
<dbReference type="Pfam" id="PF00296">
    <property type="entry name" value="Bac_luciferase"/>
    <property type="match status" value="1"/>
</dbReference>
<dbReference type="PANTHER" id="PTHR30137:SF8">
    <property type="entry name" value="BLR5498 PROTEIN"/>
    <property type="match status" value="1"/>
</dbReference>
<name>A0A3D8PI97_9BACI</name>
<accession>A0A3D8PI97</accession>
<dbReference type="AlphaFoldDB" id="A0A3D8PI97"/>
<evidence type="ECO:0000259" key="3">
    <source>
        <dbReference type="Pfam" id="PF00296"/>
    </source>
</evidence>
<protein>
    <submittedName>
        <fullName evidence="4">LLM class flavin-dependent oxidoreductase</fullName>
    </submittedName>
</protein>
<dbReference type="InterPro" id="IPR011251">
    <property type="entry name" value="Luciferase-like_dom"/>
</dbReference>
<dbReference type="Proteomes" id="UP000257143">
    <property type="component" value="Unassembled WGS sequence"/>
</dbReference>
<keyword evidence="5" id="KW-1185">Reference proteome</keyword>
<keyword evidence="2" id="KW-0503">Monooxygenase</keyword>
<proteinExistence type="predicted"/>
<dbReference type="InterPro" id="IPR050766">
    <property type="entry name" value="Bact_Lucif_Oxidored"/>
</dbReference>
<dbReference type="GO" id="GO:0016705">
    <property type="term" value="F:oxidoreductase activity, acting on paired donors, with incorporation or reduction of molecular oxygen"/>
    <property type="evidence" value="ECO:0007669"/>
    <property type="project" value="InterPro"/>
</dbReference>
<comment type="caution">
    <text evidence="4">The sequence shown here is derived from an EMBL/GenBank/DDBJ whole genome shotgun (WGS) entry which is preliminary data.</text>
</comment>
<organism evidence="4 5">
    <name type="scientific">Oceanobacillus arenosus</name>
    <dbReference type="NCBI Taxonomy" id="1229153"/>
    <lineage>
        <taxon>Bacteria</taxon>
        <taxon>Bacillati</taxon>
        <taxon>Bacillota</taxon>
        <taxon>Bacilli</taxon>
        <taxon>Bacillales</taxon>
        <taxon>Bacillaceae</taxon>
        <taxon>Oceanobacillus</taxon>
    </lineage>
</organism>
<feature type="domain" description="Luciferase-like" evidence="3">
    <location>
        <begin position="9"/>
        <end position="228"/>
    </location>
</feature>
<dbReference type="EMBL" id="PIOC01000032">
    <property type="protein sequence ID" value="RDW15784.1"/>
    <property type="molecule type" value="Genomic_DNA"/>
</dbReference>